<dbReference type="AlphaFoldDB" id="A0AAD5KX31"/>
<sequence length="93" mass="10835">MEGGKKNKKKKKCVGLSKKDFFFTLAADYLRKIDNAELRVRWYVRLVFVDSLSAEEERRECWELVRFESSSSRSLGGFNFSDIPPHLSCVPRT</sequence>
<evidence type="ECO:0000313" key="2">
    <source>
        <dbReference type="Proteomes" id="UP000820818"/>
    </source>
</evidence>
<accession>A0AAD5KX31</accession>
<evidence type="ECO:0000313" key="1">
    <source>
        <dbReference type="EMBL" id="KAI9562191.1"/>
    </source>
</evidence>
<organism evidence="1 2">
    <name type="scientific">Daphnia sinensis</name>
    <dbReference type="NCBI Taxonomy" id="1820382"/>
    <lineage>
        <taxon>Eukaryota</taxon>
        <taxon>Metazoa</taxon>
        <taxon>Ecdysozoa</taxon>
        <taxon>Arthropoda</taxon>
        <taxon>Crustacea</taxon>
        <taxon>Branchiopoda</taxon>
        <taxon>Diplostraca</taxon>
        <taxon>Cladocera</taxon>
        <taxon>Anomopoda</taxon>
        <taxon>Daphniidae</taxon>
        <taxon>Daphnia</taxon>
        <taxon>Daphnia similis group</taxon>
    </lineage>
</organism>
<dbReference type="Proteomes" id="UP000820818">
    <property type="component" value="Linkage Group LG3"/>
</dbReference>
<name>A0AAD5KX31_9CRUS</name>
<keyword evidence="2" id="KW-1185">Reference proteome</keyword>
<protein>
    <submittedName>
        <fullName evidence="1">Uncharacterized protein</fullName>
    </submittedName>
</protein>
<reference evidence="1 2" key="1">
    <citation type="submission" date="2022-05" db="EMBL/GenBank/DDBJ databases">
        <title>A multi-omics perspective on studying reproductive biology in Daphnia sinensis.</title>
        <authorList>
            <person name="Jia J."/>
        </authorList>
    </citation>
    <scope>NUCLEOTIDE SEQUENCE [LARGE SCALE GENOMIC DNA]</scope>
    <source>
        <strain evidence="1 2">WSL</strain>
    </source>
</reference>
<comment type="caution">
    <text evidence="1">The sequence shown here is derived from an EMBL/GenBank/DDBJ whole genome shotgun (WGS) entry which is preliminary data.</text>
</comment>
<gene>
    <name evidence="1" type="ORF">GHT06_013156</name>
</gene>
<proteinExistence type="predicted"/>
<dbReference type="EMBL" id="WJBH02000003">
    <property type="protein sequence ID" value="KAI9562191.1"/>
    <property type="molecule type" value="Genomic_DNA"/>
</dbReference>